<evidence type="ECO:0000313" key="2">
    <source>
        <dbReference type="Proteomes" id="UP000283993"/>
    </source>
</evidence>
<organism evidence="1 2">
    <name type="scientific">Salinisphaera orenii MK-B5</name>
    <dbReference type="NCBI Taxonomy" id="856730"/>
    <lineage>
        <taxon>Bacteria</taxon>
        <taxon>Pseudomonadati</taxon>
        <taxon>Pseudomonadota</taxon>
        <taxon>Gammaproteobacteria</taxon>
        <taxon>Salinisphaerales</taxon>
        <taxon>Salinisphaeraceae</taxon>
        <taxon>Salinisphaera</taxon>
    </lineage>
</organism>
<protein>
    <submittedName>
        <fullName evidence="1">Toluene tolerance protein</fullName>
    </submittedName>
</protein>
<dbReference type="InterPro" id="IPR008869">
    <property type="entry name" value="MlaC/ttg2D"/>
</dbReference>
<gene>
    <name evidence="1" type="ORF">SAOR_09145</name>
</gene>
<keyword evidence="2" id="KW-1185">Reference proteome</keyword>
<dbReference type="PIRSF" id="PIRSF004649">
    <property type="entry name" value="MlaC"/>
    <property type="match status" value="1"/>
</dbReference>
<accession>A0A423PNL5</accession>
<name>A0A423PNL5_9GAMM</name>
<reference evidence="1 2" key="1">
    <citation type="submission" date="2013-10" db="EMBL/GenBank/DDBJ databases">
        <title>Salinisphaera orenii MK-B5 Genome Sequencing.</title>
        <authorList>
            <person name="Lai Q."/>
            <person name="Li C."/>
            <person name="Shao Z."/>
        </authorList>
    </citation>
    <scope>NUCLEOTIDE SEQUENCE [LARGE SCALE GENOMIC DNA]</scope>
    <source>
        <strain evidence="1 2">MK-B5</strain>
    </source>
</reference>
<dbReference type="Gene3D" id="3.10.450.710">
    <property type="entry name" value="Tgt2/MlaC"/>
    <property type="match status" value="1"/>
</dbReference>
<sequence length="227" mass="26041">MPADRDLRPITPRVKSAMMRTPRTPLLKRLLQVMALSLLLPAIALAAPKPPEELARETVQTILDSMEGRRDELRQNPQELYTLIEQELVPLVDMEYMSQLVLGRAWRTASPEQRERFQEAFQNMLIRTYGNGLLSFQDQQRIEYLPVRGDDDAEDITFRAQITDDQGDKVPVSLQMHVVDGEWKIYDGSVGNLSFVTNYRGQFNSQIRNGGLESLIERMEARYNSDG</sequence>
<dbReference type="PANTHER" id="PTHR36573">
    <property type="entry name" value="INTERMEMBRANE PHOSPHOLIPID TRANSPORT SYSTEM BINDING PROTEIN MLAC"/>
    <property type="match status" value="1"/>
</dbReference>
<evidence type="ECO:0000313" key="1">
    <source>
        <dbReference type="EMBL" id="ROO27142.1"/>
    </source>
</evidence>
<dbReference type="Proteomes" id="UP000283993">
    <property type="component" value="Unassembled WGS sequence"/>
</dbReference>
<dbReference type="AlphaFoldDB" id="A0A423PNL5"/>
<dbReference type="Pfam" id="PF05494">
    <property type="entry name" value="MlaC"/>
    <property type="match status" value="1"/>
</dbReference>
<comment type="caution">
    <text evidence="1">The sequence shown here is derived from an EMBL/GenBank/DDBJ whole genome shotgun (WGS) entry which is preliminary data.</text>
</comment>
<dbReference type="EMBL" id="AYKH01000015">
    <property type="protein sequence ID" value="ROO27142.1"/>
    <property type="molecule type" value="Genomic_DNA"/>
</dbReference>
<dbReference type="InterPro" id="IPR042245">
    <property type="entry name" value="Tgt2/MlaC_sf"/>
</dbReference>
<proteinExistence type="predicted"/>
<dbReference type="PANTHER" id="PTHR36573:SF1">
    <property type="entry name" value="INTERMEMBRANE PHOSPHOLIPID TRANSPORT SYSTEM BINDING PROTEIN MLAC"/>
    <property type="match status" value="1"/>
</dbReference>